<keyword evidence="4" id="KW-0067">ATP-binding</keyword>
<name>A0A7R9QBE2_9ACAR</name>
<evidence type="ECO:0000259" key="9">
    <source>
        <dbReference type="PROSITE" id="PS50893"/>
    </source>
</evidence>
<evidence type="ECO:0000256" key="8">
    <source>
        <dbReference type="SAM" id="Phobius"/>
    </source>
</evidence>
<feature type="compositionally biased region" description="Polar residues" evidence="7">
    <location>
        <begin position="108"/>
        <end position="117"/>
    </location>
</feature>
<feature type="transmembrane region" description="Helical" evidence="8">
    <location>
        <begin position="729"/>
        <end position="756"/>
    </location>
</feature>
<feature type="transmembrane region" description="Helical" evidence="8">
    <location>
        <begin position="794"/>
        <end position="816"/>
    </location>
</feature>
<feature type="region of interest" description="Disordered" evidence="7">
    <location>
        <begin position="71"/>
        <end position="117"/>
    </location>
</feature>
<evidence type="ECO:0000256" key="5">
    <source>
        <dbReference type="ARBA" id="ARBA00022989"/>
    </source>
</evidence>
<dbReference type="InterPro" id="IPR003439">
    <property type="entry name" value="ABC_transporter-like_ATP-bd"/>
</dbReference>
<feature type="compositionally biased region" description="Basic residues" evidence="7">
    <location>
        <begin position="95"/>
        <end position="104"/>
    </location>
</feature>
<feature type="transmembrane region" description="Helical" evidence="8">
    <location>
        <begin position="763"/>
        <end position="788"/>
    </location>
</feature>
<accession>A0A7R9QBE2</accession>
<keyword evidence="5 8" id="KW-1133">Transmembrane helix</keyword>
<dbReference type="CDD" id="cd03230">
    <property type="entry name" value="ABC_DR_subfamily_A"/>
    <property type="match status" value="1"/>
</dbReference>
<dbReference type="Gene3D" id="3.40.50.300">
    <property type="entry name" value="P-loop containing nucleotide triphosphate hydrolases"/>
    <property type="match status" value="1"/>
</dbReference>
<dbReference type="InterPro" id="IPR017871">
    <property type="entry name" value="ABC_transporter-like_CS"/>
</dbReference>
<feature type="compositionally biased region" description="Polar residues" evidence="7">
    <location>
        <begin position="71"/>
        <end position="83"/>
    </location>
</feature>
<dbReference type="PROSITE" id="PS50893">
    <property type="entry name" value="ABC_TRANSPORTER_2"/>
    <property type="match status" value="1"/>
</dbReference>
<keyword evidence="11" id="KW-1185">Reference proteome</keyword>
<evidence type="ECO:0000256" key="4">
    <source>
        <dbReference type="ARBA" id="ARBA00022840"/>
    </source>
</evidence>
<keyword evidence="2 8" id="KW-0812">Transmembrane</keyword>
<evidence type="ECO:0000256" key="6">
    <source>
        <dbReference type="ARBA" id="ARBA00023136"/>
    </source>
</evidence>
<dbReference type="OrthoDB" id="6512918at2759"/>
<dbReference type="PANTHER" id="PTHR43038">
    <property type="entry name" value="ATP-BINDING CASSETTE, SUB-FAMILY H, MEMBER 1"/>
    <property type="match status" value="1"/>
</dbReference>
<dbReference type="AlphaFoldDB" id="A0A7R9QBE2"/>
<evidence type="ECO:0000313" key="10">
    <source>
        <dbReference type="EMBL" id="CAD7639519.1"/>
    </source>
</evidence>
<evidence type="ECO:0000256" key="7">
    <source>
        <dbReference type="SAM" id="MobiDB-lite"/>
    </source>
</evidence>
<dbReference type="SMART" id="SM00382">
    <property type="entry name" value="AAA"/>
    <property type="match status" value="1"/>
</dbReference>
<dbReference type="EMBL" id="CAJPVJ010000432">
    <property type="protein sequence ID" value="CAG2162431.1"/>
    <property type="molecule type" value="Genomic_DNA"/>
</dbReference>
<dbReference type="Proteomes" id="UP000728032">
    <property type="component" value="Unassembled WGS sequence"/>
</dbReference>
<evidence type="ECO:0000313" key="11">
    <source>
        <dbReference type="Proteomes" id="UP000728032"/>
    </source>
</evidence>
<feature type="region of interest" description="Disordered" evidence="7">
    <location>
        <begin position="153"/>
        <end position="181"/>
    </location>
</feature>
<keyword evidence="6 8" id="KW-0472">Membrane</keyword>
<dbReference type="InterPro" id="IPR013525">
    <property type="entry name" value="ABC2_TM"/>
</dbReference>
<dbReference type="Pfam" id="PF00005">
    <property type="entry name" value="ABC_tran"/>
    <property type="match status" value="1"/>
</dbReference>
<dbReference type="GO" id="GO:0043190">
    <property type="term" value="C:ATP-binding cassette (ABC) transporter complex"/>
    <property type="evidence" value="ECO:0007669"/>
    <property type="project" value="InterPro"/>
</dbReference>
<dbReference type="GO" id="GO:0140359">
    <property type="term" value="F:ABC-type transporter activity"/>
    <property type="evidence" value="ECO:0007669"/>
    <property type="project" value="InterPro"/>
</dbReference>
<evidence type="ECO:0000256" key="3">
    <source>
        <dbReference type="ARBA" id="ARBA00022741"/>
    </source>
</evidence>
<gene>
    <name evidence="10" type="ORF">ONB1V03_LOCUS2024</name>
</gene>
<keyword evidence="3" id="KW-0547">Nucleotide-binding</keyword>
<dbReference type="InterPro" id="IPR000412">
    <property type="entry name" value="ABC_2_transport"/>
</dbReference>
<dbReference type="GO" id="GO:0005524">
    <property type="term" value="F:ATP binding"/>
    <property type="evidence" value="ECO:0007669"/>
    <property type="project" value="UniProtKB-KW"/>
</dbReference>
<dbReference type="PRINTS" id="PR00164">
    <property type="entry name" value="ABC2TRNSPORT"/>
</dbReference>
<dbReference type="Pfam" id="PF12698">
    <property type="entry name" value="ABC2_membrane_3"/>
    <property type="match status" value="1"/>
</dbReference>
<dbReference type="PANTHER" id="PTHR43038:SF3">
    <property type="entry name" value="ABC TRANSPORTER G FAMILY MEMBER 20 ISOFORM X1"/>
    <property type="match status" value="1"/>
</dbReference>
<comment type="subcellular location">
    <subcellularLocation>
        <location evidence="1">Membrane</location>
        <topology evidence="1">Multi-pass membrane protein</topology>
    </subcellularLocation>
</comment>
<evidence type="ECO:0000256" key="2">
    <source>
        <dbReference type="ARBA" id="ARBA00022692"/>
    </source>
</evidence>
<dbReference type="EMBL" id="OC915257">
    <property type="protein sequence ID" value="CAD7639519.1"/>
    <property type="molecule type" value="Genomic_DNA"/>
</dbReference>
<sequence>MEVKSRALPSESCTGVANDVPIESSATAAKLAQQSSENHHVKSRALPSESCTGVANDVPIESSATAAKLAQQSSENHMNSKNGRNLFRFSERFTKKTKQTKKSKLRNDSNITGQSSVGDALKGVKSTVDNESLSGDEMGIVVSDHIGRGGARYDSKLSIGTGDQQTRSDDMGSGGPKSESLSGNIESLDWNKLMVEIRKVCFKYDSKGFIDKLNMSVPKSAIYGLLGPSGCGKTTLLRLILGLIKPKSGTIQINGKPPGSSANNIPGIGVGFMPQELALFQEITLNEALKYFSRLYGMSDELTLSRIKFLVDFLDLPDADRLIGTMSGGQKRRVSLSLSLVHNPPLLILDEPTVGTDPVLRERIWEHLVVLSRKESTTIIITTHYIEEARRAHVISLMREGRLLVEHSPQYLLNHFCVQNLEEVFLKMCDRNRSAIMPQNYYNTRSIDSSDNLVSNEKPKDKEMTDKMIQKTSVTSTKRVLTQTYKNGIRLMRNKPLLLFETILPTICIIIFCLCIGTKPYNIQIAVYNGEYDNFTTNGSQVTTLSTTFLRQVNNKTINLKHYSSNESAYNAVRYSGDTYGAIVFDKNFTSALFNRFVNQFKATDEDIDSSTIQFFGDFTDMIITETLTKALIDAELSFMRETMNTYLLINQDPLIKKQFRLYDPLVKFMDPPVYGSIDPNFRDFMAPGIIISVIYFMAVGLTALTLVVERKEGLLERSLVAGLKMHEILASQVLLQFFIVVLQATLLMIFTFLVFEVPNQGNIVYIILIVLLQGLGGMCFGLVISSVCKDENSAIMASLGSFYSYFLISGVIWPLEGMPPWLKTISYFTPQTLSIISLRNVMLKGWTIVYQNYI</sequence>
<proteinExistence type="predicted"/>
<dbReference type="SUPFAM" id="SSF52540">
    <property type="entry name" value="P-loop containing nucleoside triphosphate hydrolases"/>
    <property type="match status" value="1"/>
</dbReference>
<evidence type="ECO:0000256" key="1">
    <source>
        <dbReference type="ARBA" id="ARBA00004141"/>
    </source>
</evidence>
<feature type="transmembrane region" description="Helical" evidence="8">
    <location>
        <begin position="497"/>
        <end position="516"/>
    </location>
</feature>
<dbReference type="InterPro" id="IPR003593">
    <property type="entry name" value="AAA+_ATPase"/>
</dbReference>
<dbReference type="GO" id="GO:0016887">
    <property type="term" value="F:ATP hydrolysis activity"/>
    <property type="evidence" value="ECO:0007669"/>
    <property type="project" value="InterPro"/>
</dbReference>
<feature type="transmembrane region" description="Helical" evidence="8">
    <location>
        <begin position="685"/>
        <end position="709"/>
    </location>
</feature>
<feature type="region of interest" description="Disordered" evidence="7">
    <location>
        <begin position="28"/>
        <end position="54"/>
    </location>
</feature>
<feature type="domain" description="ABC transporter" evidence="9">
    <location>
        <begin position="195"/>
        <end position="425"/>
    </location>
</feature>
<dbReference type="PROSITE" id="PS00211">
    <property type="entry name" value="ABC_TRANSPORTER_1"/>
    <property type="match status" value="1"/>
</dbReference>
<reference evidence="10" key="1">
    <citation type="submission" date="2020-11" db="EMBL/GenBank/DDBJ databases">
        <authorList>
            <person name="Tran Van P."/>
        </authorList>
    </citation>
    <scope>NUCLEOTIDE SEQUENCE</scope>
</reference>
<dbReference type="InterPro" id="IPR027417">
    <property type="entry name" value="P-loop_NTPase"/>
</dbReference>
<organism evidence="10">
    <name type="scientific">Oppiella nova</name>
    <dbReference type="NCBI Taxonomy" id="334625"/>
    <lineage>
        <taxon>Eukaryota</taxon>
        <taxon>Metazoa</taxon>
        <taxon>Ecdysozoa</taxon>
        <taxon>Arthropoda</taxon>
        <taxon>Chelicerata</taxon>
        <taxon>Arachnida</taxon>
        <taxon>Acari</taxon>
        <taxon>Acariformes</taxon>
        <taxon>Sarcoptiformes</taxon>
        <taxon>Oribatida</taxon>
        <taxon>Brachypylina</taxon>
        <taxon>Oppioidea</taxon>
        <taxon>Oppiidae</taxon>
        <taxon>Oppiella</taxon>
    </lineage>
</organism>
<protein>
    <recommendedName>
        <fullName evidence="9">ABC transporter domain-containing protein</fullName>
    </recommendedName>
</protein>